<protein>
    <submittedName>
        <fullName evidence="1">Uncharacterized protein</fullName>
    </submittedName>
</protein>
<dbReference type="Proteomes" id="UP001597641">
    <property type="component" value="Unassembled WGS sequence"/>
</dbReference>
<keyword evidence="2" id="KW-1185">Reference proteome</keyword>
<sequence>MIVKVHGQKSNIGGNINVPETVIKLYAVVDTDLAFPDMNVLEVKIAVAILNPVLLHTFFK</sequence>
<comment type="caution">
    <text evidence="1">The sequence shown here is derived from an EMBL/GenBank/DDBJ whole genome shotgun (WGS) entry which is preliminary data.</text>
</comment>
<evidence type="ECO:0000313" key="2">
    <source>
        <dbReference type="Proteomes" id="UP001597641"/>
    </source>
</evidence>
<name>A0ABW6BY92_9BACT</name>
<evidence type="ECO:0000313" key="1">
    <source>
        <dbReference type="EMBL" id="MFD3001976.1"/>
    </source>
</evidence>
<proteinExistence type="predicted"/>
<organism evidence="1 2">
    <name type="scientific">Pontibacter toksunensis</name>
    <dbReference type="NCBI Taxonomy" id="1332631"/>
    <lineage>
        <taxon>Bacteria</taxon>
        <taxon>Pseudomonadati</taxon>
        <taxon>Bacteroidota</taxon>
        <taxon>Cytophagia</taxon>
        <taxon>Cytophagales</taxon>
        <taxon>Hymenobacteraceae</taxon>
        <taxon>Pontibacter</taxon>
    </lineage>
</organism>
<gene>
    <name evidence="1" type="ORF">ACFS7Z_16510</name>
</gene>
<dbReference type="EMBL" id="JBHUOX010000012">
    <property type="protein sequence ID" value="MFD3001976.1"/>
    <property type="molecule type" value="Genomic_DNA"/>
</dbReference>
<accession>A0ABW6BY92</accession>
<reference evidence="2" key="1">
    <citation type="journal article" date="2019" name="Int. J. Syst. Evol. Microbiol.">
        <title>The Global Catalogue of Microorganisms (GCM) 10K type strain sequencing project: providing services to taxonomists for standard genome sequencing and annotation.</title>
        <authorList>
            <consortium name="The Broad Institute Genomics Platform"/>
            <consortium name="The Broad Institute Genome Sequencing Center for Infectious Disease"/>
            <person name="Wu L."/>
            <person name="Ma J."/>
        </authorList>
    </citation>
    <scope>NUCLEOTIDE SEQUENCE [LARGE SCALE GENOMIC DNA]</scope>
    <source>
        <strain evidence="2">KCTC 23984</strain>
    </source>
</reference>